<sequence>MRRAEGRLPGVLGELFWQAWLPESATGIVLVSHGLGEHSGRYSHVAEALVEDGWAVYALDHAGHGRSEGRRVDGGHANWVPDLDLLRLHAAARHPGLPVFLVGHSMGGHIALAYALEHQADLAGLVLSAPGLSKQAVPAPVVPVLLALGRLLPTLRPAGIDLADISRDPAVVAAVRADPLCYSGNPTLRLGAAMFGAMDDLLARSRELTLPVLLQHGEIDAITTVEVTRTLARTIASDDLTVEIYPGLWHEIYNEPERDRPIGDLRTWLGAHRESVRPA</sequence>
<dbReference type="PANTHER" id="PTHR11614">
    <property type="entry name" value="PHOSPHOLIPASE-RELATED"/>
    <property type="match status" value="1"/>
</dbReference>
<dbReference type="GO" id="GO:0016787">
    <property type="term" value="F:hydrolase activity"/>
    <property type="evidence" value="ECO:0007669"/>
    <property type="project" value="UniProtKB-KW"/>
</dbReference>
<reference evidence="2 3" key="1">
    <citation type="submission" date="2016-10" db="EMBL/GenBank/DDBJ databases">
        <authorList>
            <person name="de Groot N.N."/>
        </authorList>
    </citation>
    <scope>NUCLEOTIDE SEQUENCE [LARGE SCALE GENOMIC DNA]</scope>
    <source>
        <strain evidence="2 3">CGMCC 4.3143</strain>
    </source>
</reference>
<dbReference type="InterPro" id="IPR022742">
    <property type="entry name" value="Hydrolase_4"/>
</dbReference>
<name>A0A1G7RFB1_PSEOR</name>
<evidence type="ECO:0000313" key="2">
    <source>
        <dbReference type="EMBL" id="SDG09467.1"/>
    </source>
</evidence>
<dbReference type="Pfam" id="PF12146">
    <property type="entry name" value="Hydrolase_4"/>
    <property type="match status" value="1"/>
</dbReference>
<dbReference type="PRINTS" id="PR00111">
    <property type="entry name" value="ABHYDROLASE"/>
</dbReference>
<gene>
    <name evidence="2" type="ORF">SAMN05216377_1099</name>
</gene>
<dbReference type="Gene3D" id="3.40.50.1820">
    <property type="entry name" value="alpha/beta hydrolase"/>
    <property type="match status" value="1"/>
</dbReference>
<dbReference type="OrthoDB" id="9806902at2"/>
<dbReference type="SUPFAM" id="SSF53474">
    <property type="entry name" value="alpha/beta-Hydrolases"/>
    <property type="match status" value="1"/>
</dbReference>
<dbReference type="AlphaFoldDB" id="A0A1G7RFB1"/>
<keyword evidence="2" id="KW-0378">Hydrolase</keyword>
<dbReference type="STRING" id="366584.SAMN05216377_1099"/>
<evidence type="ECO:0000259" key="1">
    <source>
        <dbReference type="Pfam" id="PF12146"/>
    </source>
</evidence>
<dbReference type="InterPro" id="IPR051044">
    <property type="entry name" value="MAG_DAG_Lipase"/>
</dbReference>
<accession>A0A1G7RFB1</accession>
<keyword evidence="3" id="KW-1185">Reference proteome</keyword>
<dbReference type="InterPro" id="IPR000073">
    <property type="entry name" value="AB_hydrolase_1"/>
</dbReference>
<dbReference type="RefSeq" id="WP_093084373.1">
    <property type="nucleotide sequence ID" value="NZ_FNBE01000009.1"/>
</dbReference>
<proteinExistence type="predicted"/>
<protein>
    <submittedName>
        <fullName evidence="2">Lysophospholipase, alpha-beta hydrolase superfamily</fullName>
    </submittedName>
</protein>
<dbReference type="Proteomes" id="UP000198967">
    <property type="component" value="Unassembled WGS sequence"/>
</dbReference>
<dbReference type="InterPro" id="IPR029058">
    <property type="entry name" value="AB_hydrolase_fold"/>
</dbReference>
<dbReference type="EMBL" id="FNBE01000009">
    <property type="protein sequence ID" value="SDG09467.1"/>
    <property type="molecule type" value="Genomic_DNA"/>
</dbReference>
<evidence type="ECO:0000313" key="3">
    <source>
        <dbReference type="Proteomes" id="UP000198967"/>
    </source>
</evidence>
<organism evidence="2 3">
    <name type="scientific">Pseudonocardia oroxyli</name>
    <dbReference type="NCBI Taxonomy" id="366584"/>
    <lineage>
        <taxon>Bacteria</taxon>
        <taxon>Bacillati</taxon>
        <taxon>Actinomycetota</taxon>
        <taxon>Actinomycetes</taxon>
        <taxon>Pseudonocardiales</taxon>
        <taxon>Pseudonocardiaceae</taxon>
        <taxon>Pseudonocardia</taxon>
    </lineage>
</organism>
<feature type="domain" description="Serine aminopeptidase S33" evidence="1">
    <location>
        <begin position="25"/>
        <end position="257"/>
    </location>
</feature>